<evidence type="ECO:0000313" key="3">
    <source>
        <dbReference type="EMBL" id="QQM31297.1"/>
    </source>
</evidence>
<evidence type="ECO:0008006" key="5">
    <source>
        <dbReference type="Google" id="ProtNLM"/>
    </source>
</evidence>
<keyword evidence="2" id="KW-1133">Transmembrane helix</keyword>
<evidence type="ECO:0000256" key="2">
    <source>
        <dbReference type="SAM" id="Phobius"/>
    </source>
</evidence>
<name>A0A7T7HLG1_9HYPH</name>
<evidence type="ECO:0000256" key="1">
    <source>
        <dbReference type="SAM" id="MobiDB-lite"/>
    </source>
</evidence>
<dbReference type="Proteomes" id="UP000596083">
    <property type="component" value="Chromosome"/>
</dbReference>
<accession>A0A7T7HLG1</accession>
<keyword evidence="2" id="KW-0472">Membrane</keyword>
<gene>
    <name evidence="3" type="ORF">JET14_03735</name>
</gene>
<dbReference type="RefSeq" id="WP_200336858.1">
    <property type="nucleotide sequence ID" value="NZ_CP066786.1"/>
</dbReference>
<feature type="transmembrane region" description="Helical" evidence="2">
    <location>
        <begin position="165"/>
        <end position="186"/>
    </location>
</feature>
<dbReference type="AlphaFoldDB" id="A0A7T7HLG1"/>
<evidence type="ECO:0000313" key="4">
    <source>
        <dbReference type="Proteomes" id="UP000596083"/>
    </source>
</evidence>
<sequence length="398" mass="42551">MLEENRTDDAGNEQEIRLPPDLPDNGHDSDHPSIWMPFSVFIDGRELEGVGISLVAAYVGGWGGADLAGRDLIARFSFQFDGYSIVLPIEVRAGLEDRRSGAYKLVFLDPTGPHLAHLRYLMNAYLAGDLVQINEVLRIPPEYKKKPKQLEPPRPPTVRERFRKVFGLLWVGALTVALIALTVWTIHYHIFVHKVPGLATVTPAGLPLTAPEAGQIAYVDGQAPEGGVVFSLQSARGGVLNFSNPCNCDIMLTSNGTVGATVLPGTPIAYVKTGDAGPTIKVVMPDDLSKMLLFGAEAEARLPDGQTLPLTVVDVKAEEGGSGSRSIVSLSAPSGALGASDIGKTVALTVTSKPYANLLTRIRAMLPFSGRAQSLSQRANDWPLIGNAFAGTVEEHGQ</sequence>
<dbReference type="KEGG" id="mlut:JET14_03735"/>
<keyword evidence="2" id="KW-0812">Transmembrane</keyword>
<feature type="region of interest" description="Disordered" evidence="1">
    <location>
        <begin position="1"/>
        <end position="26"/>
    </location>
</feature>
<protein>
    <recommendedName>
        <fullName evidence="5">HlyD family efflux transporter periplasmic adaptor subunit</fullName>
    </recommendedName>
</protein>
<dbReference type="EMBL" id="CP066786">
    <property type="protein sequence ID" value="QQM31297.1"/>
    <property type="molecule type" value="Genomic_DNA"/>
</dbReference>
<organism evidence="3 4">
    <name type="scientific">Martelella lutilitoris</name>
    <dbReference type="NCBI Taxonomy" id="2583532"/>
    <lineage>
        <taxon>Bacteria</taxon>
        <taxon>Pseudomonadati</taxon>
        <taxon>Pseudomonadota</taxon>
        <taxon>Alphaproteobacteria</taxon>
        <taxon>Hyphomicrobiales</taxon>
        <taxon>Aurantimonadaceae</taxon>
        <taxon>Martelella</taxon>
    </lineage>
</organism>
<proteinExistence type="predicted"/>
<reference evidence="3 4" key="1">
    <citation type="submission" date="2020-12" db="EMBL/GenBank/DDBJ databases">
        <authorList>
            <person name="Zheng R.K."/>
            <person name="Sun C.M."/>
        </authorList>
    </citation>
    <scope>NUCLEOTIDE SEQUENCE [LARGE SCALE GENOMIC DNA]</scope>
    <source>
        <strain evidence="3 4">ZRK001</strain>
    </source>
</reference>